<protein>
    <submittedName>
        <fullName evidence="3">IstB-like ATP binding protein</fullName>
    </submittedName>
</protein>
<dbReference type="InterPro" id="IPR002611">
    <property type="entry name" value="IstB_ATP-bd"/>
</dbReference>
<dbReference type="Pfam" id="PF01695">
    <property type="entry name" value="IstB_IS21"/>
    <property type="match status" value="1"/>
</dbReference>
<evidence type="ECO:0000313" key="4">
    <source>
        <dbReference type="Proteomes" id="UP000193228"/>
    </source>
</evidence>
<evidence type="ECO:0000313" key="3">
    <source>
        <dbReference type="EMBL" id="SMG61081.1"/>
    </source>
</evidence>
<feature type="domain" description="IstB-like ATP-binding" evidence="2">
    <location>
        <begin position="12"/>
        <end position="61"/>
    </location>
</feature>
<name>A0A1X7M4U9_9BURK</name>
<proteinExistence type="predicted"/>
<dbReference type="Gene3D" id="3.40.50.300">
    <property type="entry name" value="P-loop containing nucleotide triphosphate hydrolases"/>
    <property type="match status" value="1"/>
</dbReference>
<evidence type="ECO:0000256" key="1">
    <source>
        <dbReference type="SAM" id="MobiDB-lite"/>
    </source>
</evidence>
<gene>
    <name evidence="3" type="ORF">SAMN06265784_11945</name>
</gene>
<dbReference type="InterPro" id="IPR027417">
    <property type="entry name" value="P-loop_NTPase"/>
</dbReference>
<dbReference type="AlphaFoldDB" id="A0A1X7M4U9"/>
<dbReference type="STRING" id="1515439.SAMN06265784_11945"/>
<reference evidence="4" key="1">
    <citation type="submission" date="2017-04" db="EMBL/GenBank/DDBJ databases">
        <authorList>
            <person name="Varghese N."/>
            <person name="Submissions S."/>
        </authorList>
    </citation>
    <scope>NUCLEOTIDE SEQUENCE [LARGE SCALE GENOMIC DNA]</scope>
    <source>
        <strain evidence="4">LMG 29540</strain>
    </source>
</reference>
<dbReference type="EMBL" id="FXAT01000019">
    <property type="protein sequence ID" value="SMG61081.1"/>
    <property type="molecule type" value="Genomic_DNA"/>
</dbReference>
<dbReference type="GO" id="GO:0005524">
    <property type="term" value="F:ATP binding"/>
    <property type="evidence" value="ECO:0007669"/>
    <property type="project" value="InterPro"/>
</dbReference>
<feature type="region of interest" description="Disordered" evidence="1">
    <location>
        <begin position="59"/>
        <end position="78"/>
    </location>
</feature>
<organism evidence="3 4">
    <name type="scientific">Paraburkholderia susongensis</name>
    <dbReference type="NCBI Taxonomy" id="1515439"/>
    <lineage>
        <taxon>Bacteria</taxon>
        <taxon>Pseudomonadati</taxon>
        <taxon>Pseudomonadota</taxon>
        <taxon>Betaproteobacteria</taxon>
        <taxon>Burkholderiales</taxon>
        <taxon>Burkholderiaceae</taxon>
        <taxon>Paraburkholderia</taxon>
    </lineage>
</organism>
<keyword evidence="4" id="KW-1185">Reference proteome</keyword>
<accession>A0A1X7M4U9</accession>
<dbReference type="Proteomes" id="UP000193228">
    <property type="component" value="Unassembled WGS sequence"/>
</dbReference>
<sequence>MAAKRDLGYLELVLTSNLPFGQWDQTFADDATLTATLPDRLPHHAHVVPISGDSYRLKEKHHTPFQQGRTNLRDLTRL</sequence>
<evidence type="ECO:0000259" key="2">
    <source>
        <dbReference type="Pfam" id="PF01695"/>
    </source>
</evidence>